<comment type="caution">
    <text evidence="2">The sequence shown here is derived from an EMBL/GenBank/DDBJ whole genome shotgun (WGS) entry which is preliminary data.</text>
</comment>
<evidence type="ECO:0000313" key="3">
    <source>
        <dbReference type="Proteomes" id="UP000439903"/>
    </source>
</evidence>
<dbReference type="EMBL" id="WTPW01002092">
    <property type="protein sequence ID" value="KAF0397772.1"/>
    <property type="molecule type" value="Genomic_DNA"/>
</dbReference>
<organism evidence="2 3">
    <name type="scientific">Gigaspora margarita</name>
    <dbReference type="NCBI Taxonomy" id="4874"/>
    <lineage>
        <taxon>Eukaryota</taxon>
        <taxon>Fungi</taxon>
        <taxon>Fungi incertae sedis</taxon>
        <taxon>Mucoromycota</taxon>
        <taxon>Glomeromycotina</taxon>
        <taxon>Glomeromycetes</taxon>
        <taxon>Diversisporales</taxon>
        <taxon>Gigasporaceae</taxon>
        <taxon>Gigaspora</taxon>
    </lineage>
</organism>
<dbReference type="AlphaFoldDB" id="A0A8H3X2E0"/>
<evidence type="ECO:0000256" key="1">
    <source>
        <dbReference type="SAM" id="MobiDB-lite"/>
    </source>
</evidence>
<proteinExistence type="predicted"/>
<dbReference type="Proteomes" id="UP000439903">
    <property type="component" value="Unassembled WGS sequence"/>
</dbReference>
<feature type="region of interest" description="Disordered" evidence="1">
    <location>
        <begin position="120"/>
        <end position="153"/>
    </location>
</feature>
<accession>A0A8H3X2E0</accession>
<protein>
    <submittedName>
        <fullName evidence="2">Uncharacterized protein</fullName>
    </submittedName>
</protein>
<name>A0A8H3X2E0_GIGMA</name>
<gene>
    <name evidence="2" type="ORF">F8M41_009923</name>
</gene>
<dbReference type="OrthoDB" id="2432655at2759"/>
<keyword evidence="3" id="KW-1185">Reference proteome</keyword>
<reference evidence="2 3" key="1">
    <citation type="journal article" date="2019" name="Environ. Microbiol.">
        <title>At the nexus of three kingdoms: the genome of the mycorrhizal fungus Gigaspora margarita provides insights into plant, endobacterial and fungal interactions.</title>
        <authorList>
            <person name="Venice F."/>
            <person name="Ghignone S."/>
            <person name="Salvioli di Fossalunga A."/>
            <person name="Amselem J."/>
            <person name="Novero M."/>
            <person name="Xianan X."/>
            <person name="Sedzielewska Toro K."/>
            <person name="Morin E."/>
            <person name="Lipzen A."/>
            <person name="Grigoriev I.V."/>
            <person name="Henrissat B."/>
            <person name="Martin F.M."/>
            <person name="Bonfante P."/>
        </authorList>
    </citation>
    <scope>NUCLEOTIDE SEQUENCE [LARGE SCALE GENOMIC DNA]</scope>
    <source>
        <strain evidence="2 3">BEG34</strain>
    </source>
</reference>
<sequence>MPKRKNSAALQPCSTNIKVNDHSTNIKVNDHSTNIKVNDYQKNRNLKNDKLSTIVSEDSQDNTNDEPDTLTTATSAFSHADIGQKNTSKLIKNKPKKRNMVPMRPHSTNIKVNIYQNARNLENDEDGQGNTNENALEPDALTTASDVLHADIS</sequence>
<evidence type="ECO:0000313" key="2">
    <source>
        <dbReference type="EMBL" id="KAF0397772.1"/>
    </source>
</evidence>